<evidence type="ECO:0000313" key="3">
    <source>
        <dbReference type="EMBL" id="KAF6164733.1"/>
    </source>
</evidence>
<evidence type="ECO:0000256" key="1">
    <source>
        <dbReference type="SAM" id="Coils"/>
    </source>
</evidence>
<name>A0A7J7NCC3_9MAGN</name>
<protein>
    <submittedName>
        <fullName evidence="3">Uncharacterized protein</fullName>
    </submittedName>
</protein>
<sequence length="630" mass="70827">MTGVGSNKKTVVDREMRVVLLKASRVNFTDVPESTMSSKLAWAIPKKRMLKCGSTSGTTGSDKVEGGAKKRRVNPPSQLTRVKASEDGLDEEGGLKVVEDRAAYLMKGIYLGMEEKKAKLEKGKAEFEKKVAHLKAKLAREGKQVDSLKAFQEVEINELTAEAEKKLGEVVIQRNRLGRHLLKMEYSKTDVNDIMADTYIEEEEDDEAENIAVGITNEDKEDQHVKRHFKFAEVTQTADDLTRKIEEKNAKISKGQKELAKTKEKTTKLKGRNEAMMVNSREAGMARYPKQTLETSKKELRHFVASLKDQMIRKMNEQGQTRANLLNTRSKLERLKNKMTEKDSCNDQILRGTLACLRTLAEDKVWASYAGIGDKGLKKVKDFGSPRWLYNSILRGKLDATADSHSDTDGVKFTVERKESLLDKVTEEETELELVLKGLDLSRKKRVDSSSALPNPVKPSKVAQKYLKKQMLKALPASGTTGSGEVAKDMRRRVEPSGDSGEKVAEGRSASMDDLKEVEERVRLAVLQGEDDMSKMVAHLFKGIWLGIEEEKRKLKKVNVELEKELARSRADALKDVKQLKASHAMVIGQMQVETKANLDEMVEERYRLGCHLMFKGYSEEEVDAIKADT</sequence>
<feature type="region of interest" description="Disordered" evidence="2">
    <location>
        <begin position="53"/>
        <end position="76"/>
    </location>
</feature>
<organism evidence="3 4">
    <name type="scientific">Kingdonia uniflora</name>
    <dbReference type="NCBI Taxonomy" id="39325"/>
    <lineage>
        <taxon>Eukaryota</taxon>
        <taxon>Viridiplantae</taxon>
        <taxon>Streptophyta</taxon>
        <taxon>Embryophyta</taxon>
        <taxon>Tracheophyta</taxon>
        <taxon>Spermatophyta</taxon>
        <taxon>Magnoliopsida</taxon>
        <taxon>Ranunculales</taxon>
        <taxon>Circaeasteraceae</taxon>
        <taxon>Kingdonia</taxon>
    </lineage>
</organism>
<comment type="caution">
    <text evidence="3">The sequence shown here is derived from an EMBL/GenBank/DDBJ whole genome shotgun (WGS) entry which is preliminary data.</text>
</comment>
<dbReference type="EMBL" id="JACGCM010000911">
    <property type="protein sequence ID" value="KAF6164733.1"/>
    <property type="molecule type" value="Genomic_DNA"/>
</dbReference>
<feature type="region of interest" description="Disordered" evidence="2">
    <location>
        <begin position="477"/>
        <end position="514"/>
    </location>
</feature>
<reference evidence="3 4" key="1">
    <citation type="journal article" date="2020" name="IScience">
        <title>Genome Sequencing of the Endangered Kingdonia uniflora (Circaeasteraceae, Ranunculales) Reveals Potential Mechanisms of Evolutionary Specialization.</title>
        <authorList>
            <person name="Sun Y."/>
            <person name="Deng T."/>
            <person name="Zhang A."/>
            <person name="Moore M.J."/>
            <person name="Landis J.B."/>
            <person name="Lin N."/>
            <person name="Zhang H."/>
            <person name="Zhang X."/>
            <person name="Huang J."/>
            <person name="Zhang X."/>
            <person name="Sun H."/>
            <person name="Wang H."/>
        </authorList>
    </citation>
    <scope>NUCLEOTIDE SEQUENCE [LARGE SCALE GENOMIC DNA]</scope>
    <source>
        <strain evidence="3">TB1705</strain>
        <tissue evidence="3">Leaf</tissue>
    </source>
</reference>
<keyword evidence="4" id="KW-1185">Reference proteome</keyword>
<feature type="coiled-coil region" evidence="1">
    <location>
        <begin position="110"/>
        <end position="144"/>
    </location>
</feature>
<dbReference type="AlphaFoldDB" id="A0A7J7NCC3"/>
<gene>
    <name evidence="3" type="ORF">GIB67_040985</name>
</gene>
<evidence type="ECO:0000256" key="2">
    <source>
        <dbReference type="SAM" id="MobiDB-lite"/>
    </source>
</evidence>
<dbReference type="Proteomes" id="UP000541444">
    <property type="component" value="Unassembled WGS sequence"/>
</dbReference>
<evidence type="ECO:0000313" key="4">
    <source>
        <dbReference type="Proteomes" id="UP000541444"/>
    </source>
</evidence>
<feature type="coiled-coil region" evidence="1">
    <location>
        <begin position="231"/>
        <end position="265"/>
    </location>
</feature>
<keyword evidence="1" id="KW-0175">Coiled coil</keyword>
<accession>A0A7J7NCC3</accession>
<feature type="compositionally biased region" description="Basic and acidic residues" evidence="2">
    <location>
        <begin position="486"/>
        <end position="514"/>
    </location>
</feature>
<proteinExistence type="predicted"/>